<dbReference type="AlphaFoldDB" id="A0A816E1Z9"/>
<organism evidence="1 3">
    <name type="scientific">Didymodactylos carnosus</name>
    <dbReference type="NCBI Taxonomy" id="1234261"/>
    <lineage>
        <taxon>Eukaryota</taxon>
        <taxon>Metazoa</taxon>
        <taxon>Spiralia</taxon>
        <taxon>Gnathifera</taxon>
        <taxon>Rotifera</taxon>
        <taxon>Eurotatoria</taxon>
        <taxon>Bdelloidea</taxon>
        <taxon>Philodinida</taxon>
        <taxon>Philodinidae</taxon>
        <taxon>Didymodactylos</taxon>
    </lineage>
</organism>
<reference evidence="1" key="1">
    <citation type="submission" date="2021-02" db="EMBL/GenBank/DDBJ databases">
        <authorList>
            <person name="Nowell W R."/>
        </authorList>
    </citation>
    <scope>NUCLEOTIDE SEQUENCE</scope>
</reference>
<proteinExistence type="predicted"/>
<comment type="caution">
    <text evidence="1">The sequence shown here is derived from an EMBL/GenBank/DDBJ whole genome shotgun (WGS) entry which is preliminary data.</text>
</comment>
<protein>
    <submittedName>
        <fullName evidence="1">Uncharacterized protein</fullName>
    </submittedName>
</protein>
<accession>A0A816E1Z9</accession>
<keyword evidence="3" id="KW-1185">Reference proteome</keyword>
<name>A0A816E1Z9_9BILA</name>
<sequence length="146" mass="15494">MGVCDEGDIVNVHGTCGNMELVEHKVVRFDANDCLIVNRSLEGKSRAVNDSGDGLISSGLFDGSTLLLPTVRFEDVEEETITRFFRGINVNDGERAREGRVLVLVWGTGAGDIGNGTNGGNELVEFGIAGDGSCGKRMFVGNGLDD</sequence>
<evidence type="ECO:0000313" key="2">
    <source>
        <dbReference type="EMBL" id="CAF4558284.1"/>
    </source>
</evidence>
<evidence type="ECO:0000313" key="3">
    <source>
        <dbReference type="Proteomes" id="UP000663829"/>
    </source>
</evidence>
<dbReference type="Proteomes" id="UP000663829">
    <property type="component" value="Unassembled WGS sequence"/>
</dbReference>
<dbReference type="EMBL" id="CAJNOQ010048203">
    <property type="protein sequence ID" value="CAF1643268.1"/>
    <property type="molecule type" value="Genomic_DNA"/>
</dbReference>
<evidence type="ECO:0000313" key="1">
    <source>
        <dbReference type="EMBL" id="CAF1643268.1"/>
    </source>
</evidence>
<dbReference type="EMBL" id="CAJOBC010117422">
    <property type="protein sequence ID" value="CAF4558284.1"/>
    <property type="molecule type" value="Genomic_DNA"/>
</dbReference>
<gene>
    <name evidence="1" type="ORF">GPM918_LOCUS45067</name>
    <name evidence="2" type="ORF">SRO942_LOCUS47275</name>
</gene>
<dbReference type="Proteomes" id="UP000681722">
    <property type="component" value="Unassembled WGS sequence"/>
</dbReference>